<sequence length="460" mass="51887">MAQAEIRGNKEVTPAPASVGRCDPPWTPGQWQPSSESSSSGNEEKEENKLPVDHLLDAYNGAMAQIAGLSKDASVEQLTFRMKVEWEKATEKEKQLCEEKVGEACRAVCGVIAPNASEELFKYFIKRANASNNELDALITAYKQAPTKGLKTQILSIYALRYSSTELKQIHALSERLSDRQIKKARNHAKIVGVGFRVENIVHHRVRSDPDKLEHFLLFIDQPYFYQDVSYGTRMVKLDSGQEMIMPNVVRTVGRSTIVEQYHQHCREEEYKPLSKSMLYRILKVRAASQRKSLQGLDNTAASGAESFDTLTKVVGDLEQCGARHEWCEENLKDLKAGKRYLKTSYQAHCQDDSDECPHHCRQHALSDIECAEFQAACHHEHLEVCPDCEGREATMESILTQDSFAVYAILVDLLKNVKAVKPQITGALLRSDRAGCYHRNTLIAPLHRIYELSGIKPLR</sequence>
<gene>
    <name evidence="2" type="ORF">P5673_030196</name>
</gene>
<dbReference type="EMBL" id="JARQWQ010000127">
    <property type="protein sequence ID" value="KAK2549371.1"/>
    <property type="molecule type" value="Genomic_DNA"/>
</dbReference>
<evidence type="ECO:0000256" key="1">
    <source>
        <dbReference type="SAM" id="MobiDB-lite"/>
    </source>
</evidence>
<organism evidence="2 3">
    <name type="scientific">Acropora cervicornis</name>
    <name type="common">Staghorn coral</name>
    <dbReference type="NCBI Taxonomy" id="6130"/>
    <lineage>
        <taxon>Eukaryota</taxon>
        <taxon>Metazoa</taxon>
        <taxon>Cnidaria</taxon>
        <taxon>Anthozoa</taxon>
        <taxon>Hexacorallia</taxon>
        <taxon>Scleractinia</taxon>
        <taxon>Astrocoeniina</taxon>
        <taxon>Acroporidae</taxon>
        <taxon>Acropora</taxon>
    </lineage>
</organism>
<evidence type="ECO:0000313" key="2">
    <source>
        <dbReference type="EMBL" id="KAK2549371.1"/>
    </source>
</evidence>
<comment type="caution">
    <text evidence="2">The sequence shown here is derived from an EMBL/GenBank/DDBJ whole genome shotgun (WGS) entry which is preliminary data.</text>
</comment>
<reference evidence="2" key="2">
    <citation type="journal article" date="2023" name="Science">
        <title>Genomic signatures of disease resistance in endangered staghorn corals.</title>
        <authorList>
            <person name="Vollmer S.V."/>
            <person name="Selwyn J.D."/>
            <person name="Despard B.A."/>
            <person name="Roesel C.L."/>
        </authorList>
    </citation>
    <scope>NUCLEOTIDE SEQUENCE</scope>
    <source>
        <strain evidence="2">K2</strain>
    </source>
</reference>
<dbReference type="Proteomes" id="UP001249851">
    <property type="component" value="Unassembled WGS sequence"/>
</dbReference>
<feature type="region of interest" description="Disordered" evidence="1">
    <location>
        <begin position="1"/>
        <end position="48"/>
    </location>
</feature>
<name>A0AAD9PUJ8_ACRCE</name>
<accession>A0AAD9PUJ8</accession>
<dbReference type="AlphaFoldDB" id="A0AAD9PUJ8"/>
<protein>
    <submittedName>
        <fullName evidence="2">Uncharacterized protein</fullName>
    </submittedName>
</protein>
<evidence type="ECO:0000313" key="3">
    <source>
        <dbReference type="Proteomes" id="UP001249851"/>
    </source>
</evidence>
<keyword evidence="3" id="KW-1185">Reference proteome</keyword>
<proteinExistence type="predicted"/>
<reference evidence="2" key="1">
    <citation type="journal article" date="2023" name="G3 (Bethesda)">
        <title>Whole genome assembly and annotation of the endangered Caribbean coral Acropora cervicornis.</title>
        <authorList>
            <person name="Selwyn J.D."/>
            <person name="Vollmer S.V."/>
        </authorList>
    </citation>
    <scope>NUCLEOTIDE SEQUENCE</scope>
    <source>
        <strain evidence="2">K2</strain>
    </source>
</reference>